<dbReference type="InterPro" id="IPR058624">
    <property type="entry name" value="MdtA-like_HH"/>
</dbReference>
<dbReference type="GO" id="GO:0015562">
    <property type="term" value="F:efflux transmembrane transporter activity"/>
    <property type="evidence" value="ECO:0007669"/>
    <property type="project" value="TreeGrafter"/>
</dbReference>
<keyword evidence="5" id="KW-0732">Signal</keyword>
<dbReference type="NCBIfam" id="TIGR01730">
    <property type="entry name" value="RND_mfp"/>
    <property type="match status" value="1"/>
</dbReference>
<dbReference type="SUPFAM" id="SSF111369">
    <property type="entry name" value="HlyD-like secretion proteins"/>
    <property type="match status" value="1"/>
</dbReference>
<dbReference type="Pfam" id="PF25917">
    <property type="entry name" value="BSH_RND"/>
    <property type="match status" value="1"/>
</dbReference>
<evidence type="ECO:0000259" key="7">
    <source>
        <dbReference type="Pfam" id="PF25917"/>
    </source>
</evidence>
<evidence type="ECO:0000259" key="9">
    <source>
        <dbReference type="Pfam" id="PF25967"/>
    </source>
</evidence>
<feature type="signal peptide" evidence="5">
    <location>
        <begin position="1"/>
        <end position="20"/>
    </location>
</feature>
<dbReference type="PANTHER" id="PTHR30469">
    <property type="entry name" value="MULTIDRUG RESISTANCE PROTEIN MDTA"/>
    <property type="match status" value="1"/>
</dbReference>
<dbReference type="GO" id="GO:1990281">
    <property type="term" value="C:efflux pump complex"/>
    <property type="evidence" value="ECO:0007669"/>
    <property type="project" value="TreeGrafter"/>
</dbReference>
<dbReference type="Proteomes" id="UP000198889">
    <property type="component" value="Unassembled WGS sequence"/>
</dbReference>
<gene>
    <name evidence="10" type="ORF">SAMN05660859_0396</name>
</gene>
<dbReference type="PANTHER" id="PTHR30469:SF15">
    <property type="entry name" value="HLYD FAMILY OF SECRETION PROTEINS"/>
    <property type="match status" value="1"/>
</dbReference>
<feature type="chain" id="PRO_5011637155" evidence="5">
    <location>
        <begin position="21"/>
        <end position="361"/>
    </location>
</feature>
<dbReference type="Pfam" id="PF25967">
    <property type="entry name" value="RND-MFP_C"/>
    <property type="match status" value="1"/>
</dbReference>
<dbReference type="InterPro" id="IPR006143">
    <property type="entry name" value="RND_pump_MFP"/>
</dbReference>
<dbReference type="InterPro" id="IPR058792">
    <property type="entry name" value="Beta-barrel_RND_2"/>
</dbReference>
<dbReference type="PROSITE" id="PS51257">
    <property type="entry name" value="PROKAR_LIPOPROTEIN"/>
    <property type="match status" value="1"/>
</dbReference>
<evidence type="ECO:0000256" key="5">
    <source>
        <dbReference type="SAM" id="SignalP"/>
    </source>
</evidence>
<dbReference type="Gene3D" id="2.40.420.20">
    <property type="match status" value="1"/>
</dbReference>
<keyword evidence="11" id="KW-1185">Reference proteome</keyword>
<keyword evidence="3" id="KW-0813">Transport</keyword>
<dbReference type="AlphaFoldDB" id="A0A1G4UTT5"/>
<comment type="similarity">
    <text evidence="2">Belongs to the membrane fusion protein (MFP) (TC 8.A.1) family.</text>
</comment>
<evidence type="ECO:0000256" key="2">
    <source>
        <dbReference type="ARBA" id="ARBA00009477"/>
    </source>
</evidence>
<reference evidence="11" key="1">
    <citation type="submission" date="2016-10" db="EMBL/GenBank/DDBJ databases">
        <authorList>
            <person name="Varghese N."/>
            <person name="Submissions S."/>
        </authorList>
    </citation>
    <scope>NUCLEOTIDE SEQUENCE [LARGE SCALE GENOMIC DNA]</scope>
    <source>
        <strain evidence="11">CGMCC 1.1761</strain>
    </source>
</reference>
<accession>A0A1G4UTT5</accession>
<feature type="domain" description="Multidrug resistance protein MdtA-like barrel-sandwich hybrid" evidence="7">
    <location>
        <begin position="64"/>
        <end position="198"/>
    </location>
</feature>
<keyword evidence="4" id="KW-0175">Coiled coil</keyword>
<feature type="coiled-coil region" evidence="4">
    <location>
        <begin position="100"/>
        <end position="165"/>
    </location>
</feature>
<evidence type="ECO:0000256" key="4">
    <source>
        <dbReference type="SAM" id="Coils"/>
    </source>
</evidence>
<dbReference type="STRING" id="177413.SAMN05660859_0396"/>
<feature type="domain" description="Multidrug resistance protein MdtA-like alpha-helical hairpin" evidence="6">
    <location>
        <begin position="101"/>
        <end position="169"/>
    </location>
</feature>
<dbReference type="EMBL" id="FMTP01000018">
    <property type="protein sequence ID" value="SCW97053.1"/>
    <property type="molecule type" value="Genomic_DNA"/>
</dbReference>
<evidence type="ECO:0000313" key="11">
    <source>
        <dbReference type="Proteomes" id="UP000198889"/>
    </source>
</evidence>
<evidence type="ECO:0000259" key="6">
    <source>
        <dbReference type="Pfam" id="PF25876"/>
    </source>
</evidence>
<dbReference type="RefSeq" id="WP_342028888.1">
    <property type="nucleotide sequence ID" value="NZ_FMTP01000018.1"/>
</dbReference>
<protein>
    <submittedName>
        <fullName evidence="10">RND family efflux transporter, MFP subunit</fullName>
    </submittedName>
</protein>
<feature type="domain" description="CusB-like beta-barrel" evidence="8">
    <location>
        <begin position="209"/>
        <end position="274"/>
    </location>
</feature>
<organism evidence="10 11">
    <name type="scientific">Ancylobacter rudongensis</name>
    <dbReference type="NCBI Taxonomy" id="177413"/>
    <lineage>
        <taxon>Bacteria</taxon>
        <taxon>Pseudomonadati</taxon>
        <taxon>Pseudomonadota</taxon>
        <taxon>Alphaproteobacteria</taxon>
        <taxon>Hyphomicrobiales</taxon>
        <taxon>Xanthobacteraceae</taxon>
        <taxon>Ancylobacter</taxon>
    </lineage>
</organism>
<comment type="subcellular location">
    <subcellularLocation>
        <location evidence="1">Cell envelope</location>
    </subcellularLocation>
</comment>
<name>A0A1G4UTT5_9HYPH</name>
<evidence type="ECO:0000259" key="8">
    <source>
        <dbReference type="Pfam" id="PF25954"/>
    </source>
</evidence>
<dbReference type="Pfam" id="PF25876">
    <property type="entry name" value="HH_MFP_RND"/>
    <property type="match status" value="1"/>
</dbReference>
<dbReference type="Gene3D" id="2.40.30.170">
    <property type="match status" value="1"/>
</dbReference>
<sequence>MMVRRTLIALVGIGSLVALSGCSENEAAPAPPVRPVLSMLVAPQGAETIRFTGTVQPRFSRDLGFRVLGRVVSRDVDVGQTVTAGQLLASLDPTTLTLAVRQLEAELAKAEAQLVYATATRDRKKVLVAHKVASQSDLDTAEESLASANAAVTRAQAALDKAQEQLSYTRLLSETDGIVTATNAEVGQTVNAGQTVITVAQADIREAMVDVPDEMARAIKVGDPFTTSLQVEPGIHADGRVREIAPQADAATRTRRIRITLDAPPPTFRIGTTVVASPQQITRNAIELPRSALLTVDDHTFVWVVDEQAMTVSRRPVEVADEVGETVRITQGVEAGTRVVTAGVNSLSDNQKIKIDPEMVP</sequence>
<evidence type="ECO:0000313" key="10">
    <source>
        <dbReference type="EMBL" id="SCW97053.1"/>
    </source>
</evidence>
<evidence type="ECO:0000256" key="3">
    <source>
        <dbReference type="ARBA" id="ARBA00022448"/>
    </source>
</evidence>
<evidence type="ECO:0000256" key="1">
    <source>
        <dbReference type="ARBA" id="ARBA00004196"/>
    </source>
</evidence>
<dbReference type="InterPro" id="IPR058627">
    <property type="entry name" value="MdtA-like_C"/>
</dbReference>
<feature type="domain" description="Multidrug resistance protein MdtA-like C-terminal permuted SH3" evidence="9">
    <location>
        <begin position="284"/>
        <end position="344"/>
    </location>
</feature>
<proteinExistence type="inferred from homology"/>
<dbReference type="Pfam" id="PF25954">
    <property type="entry name" value="Beta-barrel_RND_2"/>
    <property type="match status" value="1"/>
</dbReference>
<dbReference type="InterPro" id="IPR058625">
    <property type="entry name" value="MdtA-like_BSH"/>
</dbReference>
<dbReference type="Gene3D" id="2.40.50.100">
    <property type="match status" value="1"/>
</dbReference>
<dbReference type="Gene3D" id="1.10.287.470">
    <property type="entry name" value="Helix hairpin bin"/>
    <property type="match status" value="1"/>
</dbReference>